<dbReference type="InterPro" id="IPR000555">
    <property type="entry name" value="JAMM/MPN+_dom"/>
</dbReference>
<evidence type="ECO:0000259" key="6">
    <source>
        <dbReference type="PROSITE" id="PS50249"/>
    </source>
</evidence>
<dbReference type="GO" id="GO:0008235">
    <property type="term" value="F:metalloexopeptidase activity"/>
    <property type="evidence" value="ECO:0007669"/>
    <property type="project" value="TreeGrafter"/>
</dbReference>
<sequence length="139" mass="14254">MTAGPPIRLTRAVLGAVCAHARAALPAECCGLLLGPAGAPVLADEAVASANLAPAGGLDAFEIDTALHLALQRRARDAGRRILGLYHSHPGGLPIPSARDRAGAWDHGLVWLIVGDGGIVRAWRPGVHGFTEAAVEVDP</sequence>
<evidence type="ECO:0000256" key="2">
    <source>
        <dbReference type="ARBA" id="ARBA00022723"/>
    </source>
</evidence>
<keyword evidence="8" id="KW-1185">Reference proteome</keyword>
<organism evidence="7 8">
    <name type="scientific">Zavarzinia compransoris</name>
    <dbReference type="NCBI Taxonomy" id="1264899"/>
    <lineage>
        <taxon>Bacteria</taxon>
        <taxon>Pseudomonadati</taxon>
        <taxon>Pseudomonadota</taxon>
        <taxon>Alphaproteobacteria</taxon>
        <taxon>Rhodospirillales</taxon>
        <taxon>Zavarziniaceae</taxon>
        <taxon>Zavarzinia</taxon>
    </lineage>
</organism>
<protein>
    <recommendedName>
        <fullName evidence="6">MPN domain-containing protein</fullName>
    </recommendedName>
</protein>
<comment type="caution">
    <text evidence="7">The sequence shown here is derived from an EMBL/GenBank/DDBJ whole genome shotgun (WGS) entry which is preliminary data.</text>
</comment>
<dbReference type="PANTHER" id="PTHR34858">
    <property type="entry name" value="CYSO-CYSTEINE PEPTIDASE"/>
    <property type="match status" value="1"/>
</dbReference>
<gene>
    <name evidence="7" type="ORF">DKG75_06770</name>
</gene>
<dbReference type="InterPro" id="IPR051929">
    <property type="entry name" value="VirAsm_ModProt"/>
</dbReference>
<dbReference type="EMBL" id="QGLF01000002">
    <property type="protein sequence ID" value="PWR21695.1"/>
    <property type="molecule type" value="Genomic_DNA"/>
</dbReference>
<keyword evidence="2" id="KW-0479">Metal-binding</keyword>
<dbReference type="OrthoDB" id="9802958at2"/>
<keyword evidence="3" id="KW-0378">Hydrolase</keyword>
<evidence type="ECO:0000256" key="1">
    <source>
        <dbReference type="ARBA" id="ARBA00022670"/>
    </source>
</evidence>
<evidence type="ECO:0000256" key="5">
    <source>
        <dbReference type="ARBA" id="ARBA00023049"/>
    </source>
</evidence>
<evidence type="ECO:0000256" key="3">
    <source>
        <dbReference type="ARBA" id="ARBA00022801"/>
    </source>
</evidence>
<name>A0A317E9A8_9PROT</name>
<dbReference type="Pfam" id="PF14464">
    <property type="entry name" value="Prok-JAB"/>
    <property type="match status" value="1"/>
</dbReference>
<evidence type="ECO:0000256" key="4">
    <source>
        <dbReference type="ARBA" id="ARBA00022833"/>
    </source>
</evidence>
<dbReference type="RefSeq" id="WP_109920340.1">
    <property type="nucleotide sequence ID" value="NZ_QGLF01000002.1"/>
</dbReference>
<dbReference type="InterPro" id="IPR037518">
    <property type="entry name" value="MPN"/>
</dbReference>
<reference evidence="8" key="1">
    <citation type="submission" date="2018-05" db="EMBL/GenBank/DDBJ databases">
        <title>Zavarzinia sp. HR-AS.</title>
        <authorList>
            <person name="Lee Y."/>
            <person name="Jeon C.O."/>
        </authorList>
    </citation>
    <scope>NUCLEOTIDE SEQUENCE [LARGE SCALE GENOMIC DNA]</scope>
    <source>
        <strain evidence="8">DSM 1231</strain>
    </source>
</reference>
<evidence type="ECO:0000313" key="7">
    <source>
        <dbReference type="EMBL" id="PWR21695.1"/>
    </source>
</evidence>
<dbReference type="GO" id="GO:0008270">
    <property type="term" value="F:zinc ion binding"/>
    <property type="evidence" value="ECO:0007669"/>
    <property type="project" value="TreeGrafter"/>
</dbReference>
<dbReference type="Proteomes" id="UP000246077">
    <property type="component" value="Unassembled WGS sequence"/>
</dbReference>
<accession>A0A317E9A8</accession>
<dbReference type="PROSITE" id="PS50249">
    <property type="entry name" value="MPN"/>
    <property type="match status" value="1"/>
</dbReference>
<dbReference type="CDD" id="cd08070">
    <property type="entry name" value="MPN_like"/>
    <property type="match status" value="1"/>
</dbReference>
<keyword evidence="1" id="KW-0645">Protease</keyword>
<dbReference type="SUPFAM" id="SSF102712">
    <property type="entry name" value="JAB1/MPN domain"/>
    <property type="match status" value="1"/>
</dbReference>
<dbReference type="InterPro" id="IPR028090">
    <property type="entry name" value="JAB_dom_prok"/>
</dbReference>
<keyword evidence="4" id="KW-0862">Zinc</keyword>
<dbReference type="GO" id="GO:0006508">
    <property type="term" value="P:proteolysis"/>
    <property type="evidence" value="ECO:0007669"/>
    <property type="project" value="UniProtKB-KW"/>
</dbReference>
<dbReference type="Gene3D" id="3.40.140.10">
    <property type="entry name" value="Cytidine Deaminase, domain 2"/>
    <property type="match status" value="1"/>
</dbReference>
<dbReference type="SMART" id="SM00232">
    <property type="entry name" value="JAB_MPN"/>
    <property type="match status" value="1"/>
</dbReference>
<proteinExistence type="predicted"/>
<dbReference type="PANTHER" id="PTHR34858:SF1">
    <property type="entry name" value="CYSO-CYSTEINE PEPTIDASE"/>
    <property type="match status" value="1"/>
</dbReference>
<feature type="domain" description="MPN" evidence="6">
    <location>
        <begin position="7"/>
        <end position="139"/>
    </location>
</feature>
<dbReference type="AlphaFoldDB" id="A0A317E9A8"/>
<evidence type="ECO:0000313" key="8">
    <source>
        <dbReference type="Proteomes" id="UP000246077"/>
    </source>
</evidence>
<keyword evidence="5" id="KW-0482">Metalloprotease</keyword>